<reference evidence="12 13" key="1">
    <citation type="submission" date="2019-02" db="EMBL/GenBank/DDBJ databases">
        <title>Deep-cultivation of Planctomycetes and their phenomic and genomic characterization uncovers novel biology.</title>
        <authorList>
            <person name="Wiegand S."/>
            <person name="Jogler M."/>
            <person name="Boedeker C."/>
            <person name="Pinto D."/>
            <person name="Vollmers J."/>
            <person name="Rivas-Marin E."/>
            <person name="Kohn T."/>
            <person name="Peeters S.H."/>
            <person name="Heuer A."/>
            <person name="Rast P."/>
            <person name="Oberbeckmann S."/>
            <person name="Bunk B."/>
            <person name="Jeske O."/>
            <person name="Meyerdierks A."/>
            <person name="Storesund J.E."/>
            <person name="Kallscheuer N."/>
            <person name="Luecker S."/>
            <person name="Lage O.M."/>
            <person name="Pohl T."/>
            <person name="Merkel B.J."/>
            <person name="Hornburger P."/>
            <person name="Mueller R.-W."/>
            <person name="Bruemmer F."/>
            <person name="Labrenz M."/>
            <person name="Spormann A.M."/>
            <person name="Op den Camp H."/>
            <person name="Overmann J."/>
            <person name="Amann R."/>
            <person name="Jetten M.S.M."/>
            <person name="Mascher T."/>
            <person name="Medema M.H."/>
            <person name="Devos D.P."/>
            <person name="Kaster A.-K."/>
            <person name="Ovreas L."/>
            <person name="Rohde M."/>
            <person name="Galperin M.Y."/>
            <person name="Jogler C."/>
        </authorList>
    </citation>
    <scope>NUCLEOTIDE SEQUENCE [LARGE SCALE GENOMIC DNA]</scope>
    <source>
        <strain evidence="12 13">Pan216</strain>
    </source>
</reference>
<dbReference type="PROSITE" id="PS00162">
    <property type="entry name" value="ALPHA_CA_1"/>
    <property type="match status" value="1"/>
</dbReference>
<dbReference type="Proteomes" id="UP000317093">
    <property type="component" value="Chromosome"/>
</dbReference>
<dbReference type="InterPro" id="IPR018338">
    <property type="entry name" value="Carbonic_anhydrase_a-class_CS"/>
</dbReference>
<evidence type="ECO:0000313" key="12">
    <source>
        <dbReference type="EMBL" id="QDU64443.1"/>
    </source>
</evidence>
<evidence type="ECO:0000256" key="3">
    <source>
        <dbReference type="ARBA" id="ARBA00010718"/>
    </source>
</evidence>
<evidence type="ECO:0000259" key="11">
    <source>
        <dbReference type="PROSITE" id="PS51144"/>
    </source>
</evidence>
<dbReference type="PANTHER" id="PTHR18952:SF265">
    <property type="entry name" value="CARBONIC ANHYDRASE"/>
    <property type="match status" value="1"/>
</dbReference>
<evidence type="ECO:0000256" key="10">
    <source>
        <dbReference type="RuleBase" id="RU367011"/>
    </source>
</evidence>
<dbReference type="GO" id="GO:0004089">
    <property type="term" value="F:carbonate dehydratase activity"/>
    <property type="evidence" value="ECO:0007669"/>
    <property type="project" value="UniProtKB-UniRule"/>
</dbReference>
<dbReference type="Pfam" id="PF00194">
    <property type="entry name" value="Carb_anhydrase"/>
    <property type="match status" value="1"/>
</dbReference>
<organism evidence="12 13">
    <name type="scientific">Kolteria novifilia</name>
    <dbReference type="NCBI Taxonomy" id="2527975"/>
    <lineage>
        <taxon>Bacteria</taxon>
        <taxon>Pseudomonadati</taxon>
        <taxon>Planctomycetota</taxon>
        <taxon>Planctomycetia</taxon>
        <taxon>Kolteriales</taxon>
        <taxon>Kolteriaceae</taxon>
        <taxon>Kolteria</taxon>
    </lineage>
</organism>
<dbReference type="SMART" id="SM01057">
    <property type="entry name" value="Carb_anhydrase"/>
    <property type="match status" value="1"/>
</dbReference>
<dbReference type="InterPro" id="IPR001148">
    <property type="entry name" value="CA_dom"/>
</dbReference>
<evidence type="ECO:0000256" key="8">
    <source>
        <dbReference type="ARBA" id="ARBA00023239"/>
    </source>
</evidence>
<comment type="cofactor">
    <cofactor evidence="1 10">
        <name>Zn(2+)</name>
        <dbReference type="ChEBI" id="CHEBI:29105"/>
    </cofactor>
</comment>
<dbReference type="CDD" id="cd03124">
    <property type="entry name" value="alpha_CA_prokaryotic_like"/>
    <property type="match status" value="1"/>
</dbReference>
<dbReference type="PANTHER" id="PTHR18952">
    <property type="entry name" value="CARBONIC ANHYDRASE"/>
    <property type="match status" value="1"/>
</dbReference>
<keyword evidence="7 10" id="KW-0862">Zinc</keyword>
<proteinExistence type="inferred from homology"/>
<dbReference type="EMBL" id="CP036279">
    <property type="protein sequence ID" value="QDU64443.1"/>
    <property type="molecule type" value="Genomic_DNA"/>
</dbReference>
<dbReference type="GO" id="GO:0008270">
    <property type="term" value="F:zinc ion binding"/>
    <property type="evidence" value="ECO:0007669"/>
    <property type="project" value="UniProtKB-UniRule"/>
</dbReference>
<dbReference type="PROSITE" id="PS51144">
    <property type="entry name" value="ALPHA_CA_2"/>
    <property type="match status" value="1"/>
</dbReference>
<dbReference type="RefSeq" id="WP_145262659.1">
    <property type="nucleotide sequence ID" value="NZ_CP036279.1"/>
</dbReference>
<name>A0A518BC28_9BACT</name>
<comment type="function">
    <text evidence="2 10">Reversible hydration of carbon dioxide.</text>
</comment>
<protein>
    <recommendedName>
        <fullName evidence="5 10">Carbonic anhydrase</fullName>
        <ecNumber evidence="4 10">4.2.1.1</ecNumber>
    </recommendedName>
</protein>
<dbReference type="SUPFAM" id="SSF51069">
    <property type="entry name" value="Carbonic anhydrase"/>
    <property type="match status" value="1"/>
</dbReference>
<keyword evidence="6 10" id="KW-0479">Metal-binding</keyword>
<dbReference type="EC" id="4.2.1.1" evidence="4 10"/>
<dbReference type="InterPro" id="IPR041891">
    <property type="entry name" value="Alpha_CA_prokaryot-like"/>
</dbReference>
<comment type="catalytic activity">
    <reaction evidence="9 10">
        <text>hydrogencarbonate + H(+) = CO2 + H2O</text>
        <dbReference type="Rhea" id="RHEA:10748"/>
        <dbReference type="ChEBI" id="CHEBI:15377"/>
        <dbReference type="ChEBI" id="CHEBI:15378"/>
        <dbReference type="ChEBI" id="CHEBI:16526"/>
        <dbReference type="ChEBI" id="CHEBI:17544"/>
        <dbReference type="EC" id="4.2.1.1"/>
    </reaction>
</comment>
<feature type="domain" description="Alpha-carbonic anhydrase" evidence="11">
    <location>
        <begin position="254"/>
        <end position="488"/>
    </location>
</feature>
<dbReference type="InterPro" id="IPR023561">
    <property type="entry name" value="Carbonic_anhydrase_a-class"/>
</dbReference>
<evidence type="ECO:0000256" key="7">
    <source>
        <dbReference type="ARBA" id="ARBA00022833"/>
    </source>
</evidence>
<comment type="similarity">
    <text evidence="3 10">Belongs to the alpha-carbonic anhydrase family.</text>
</comment>
<dbReference type="Gene3D" id="3.10.200.10">
    <property type="entry name" value="Alpha carbonic anhydrase"/>
    <property type="match status" value="1"/>
</dbReference>
<keyword evidence="13" id="KW-1185">Reference proteome</keyword>
<dbReference type="OrthoDB" id="5327615at2"/>
<gene>
    <name evidence="12" type="primary">cah_2</name>
    <name evidence="12" type="ORF">Pan216_53330</name>
</gene>
<evidence type="ECO:0000256" key="6">
    <source>
        <dbReference type="ARBA" id="ARBA00022723"/>
    </source>
</evidence>
<evidence type="ECO:0000313" key="13">
    <source>
        <dbReference type="Proteomes" id="UP000317093"/>
    </source>
</evidence>
<evidence type="ECO:0000256" key="2">
    <source>
        <dbReference type="ARBA" id="ARBA00002904"/>
    </source>
</evidence>
<dbReference type="InterPro" id="IPR036398">
    <property type="entry name" value="CA_dom_sf"/>
</dbReference>
<evidence type="ECO:0000256" key="4">
    <source>
        <dbReference type="ARBA" id="ARBA00012925"/>
    </source>
</evidence>
<sequence length="488" mass="52594">MRSSSLSRTPSLEPLEERQLLANNVSAFVTRWGDLVVKGDAADNEIRVTQGASVDQYVIEGLHGTTINGGNRAVVGDVEDGLHFFLEGGNDYLGLIDLEAASDIYILGLEGDDDLQLTGVTIGGDLEVRLEGDDNIIVDRADIGETLHVLGGVGDQSLLIQDSAIAEQVSLPTRWDDDRVALLRNVIASDLGVLLGTGDDELWMESNQVLGRSLLDGGNGEGDAITPDVDANNQFAQEPVVPYFETNTPLVQDVVFGYTPGIGPDQWHLLTPAWLYSTVGRRQSAIDLSLDDSVSVGEAPLAFDYTFSSNLEFFNSGNNIEVGFQNHPDNSVTDADGTVFVLQQIHFHSASEHAIDGAHFPAEMHMVHQHQETGDALVVAVLLVEGTTPSGAWTELMTRLRADGLPTEVSLDPAELLPDADDYFAYSGSLTTPPNSEGVRWRVFQEPVGLSMIDLEAIRSSIASSATVGLFGNNRPIQETNSRIVLDV</sequence>
<evidence type="ECO:0000256" key="5">
    <source>
        <dbReference type="ARBA" id="ARBA00014628"/>
    </source>
</evidence>
<dbReference type="AlphaFoldDB" id="A0A518BC28"/>
<evidence type="ECO:0000256" key="1">
    <source>
        <dbReference type="ARBA" id="ARBA00001947"/>
    </source>
</evidence>
<dbReference type="KEGG" id="knv:Pan216_53330"/>
<accession>A0A518BC28</accession>
<evidence type="ECO:0000256" key="9">
    <source>
        <dbReference type="ARBA" id="ARBA00048348"/>
    </source>
</evidence>
<keyword evidence="8 10" id="KW-0456">Lyase</keyword>